<dbReference type="Proteomes" id="UP000247569">
    <property type="component" value="Unassembled WGS sequence"/>
</dbReference>
<dbReference type="Pfam" id="PF13560">
    <property type="entry name" value="HTH_31"/>
    <property type="match status" value="1"/>
</dbReference>
<evidence type="ECO:0000259" key="1">
    <source>
        <dbReference type="PROSITE" id="PS50943"/>
    </source>
</evidence>
<gene>
    <name evidence="2" type="ORF">DFR70_104538</name>
</gene>
<name>A0A318K1W0_9NOCA</name>
<dbReference type="OrthoDB" id="3504495at2"/>
<accession>A0A318K1W0</accession>
<keyword evidence="3" id="KW-1185">Reference proteome</keyword>
<dbReference type="GO" id="GO:0003677">
    <property type="term" value="F:DNA binding"/>
    <property type="evidence" value="ECO:0007669"/>
    <property type="project" value="InterPro"/>
</dbReference>
<sequence length="412" mass="44113">MSSNAGADSFGARVRLARRAKSLDRAALGALVGWPESTVTDVELDRLALERHSAIVRLADALEVDVVWLSGQPYPPGEPFQNAGHSVVPALRTALRRTGLILSGHSGMHAATAPQPLPALRTDVDELVRHRQAADLRQVMLVLPDLLEHLNTRALDSAGTADLAVVHRLIIGVHQVARMALNKLGYHDLAWTAVENAAAAAARSGDPLMRACAAWDRCGVLLHTGSLAQVITVAETAMDDLHGRLHTPNPQALSLYGALTLRCAVAASRRNDAPAAWQYLDEAELIAARLGPGRNDFQTVFGPGNVAIHATELAVELDQPESALRWHDGIDLATVPSKERHTRHRIDLARAYGQLGRDAAAVGALREALGDTPHYVSHHPLARALVENLLHRAHPTALAAGLTGLAQTMGLR</sequence>
<evidence type="ECO:0000313" key="2">
    <source>
        <dbReference type="EMBL" id="PXX65474.1"/>
    </source>
</evidence>
<proteinExistence type="predicted"/>
<evidence type="ECO:0000313" key="3">
    <source>
        <dbReference type="Proteomes" id="UP000247569"/>
    </source>
</evidence>
<feature type="domain" description="HTH cro/C1-type" evidence="1">
    <location>
        <begin position="14"/>
        <end position="69"/>
    </location>
</feature>
<dbReference type="InterPro" id="IPR001387">
    <property type="entry name" value="Cro/C1-type_HTH"/>
</dbReference>
<dbReference type="SMART" id="SM00530">
    <property type="entry name" value="HTH_XRE"/>
    <property type="match status" value="1"/>
</dbReference>
<dbReference type="InterPro" id="IPR010982">
    <property type="entry name" value="Lambda_DNA-bd_dom_sf"/>
</dbReference>
<dbReference type="Gene3D" id="1.10.260.40">
    <property type="entry name" value="lambda repressor-like DNA-binding domains"/>
    <property type="match status" value="1"/>
</dbReference>
<comment type="caution">
    <text evidence="2">The sequence shown here is derived from an EMBL/GenBank/DDBJ whole genome shotgun (WGS) entry which is preliminary data.</text>
</comment>
<dbReference type="RefSeq" id="WP_051187409.1">
    <property type="nucleotide sequence ID" value="NZ_QJKF01000004.1"/>
</dbReference>
<dbReference type="PROSITE" id="PS50943">
    <property type="entry name" value="HTH_CROC1"/>
    <property type="match status" value="1"/>
</dbReference>
<reference evidence="2 3" key="1">
    <citation type="submission" date="2018-05" db="EMBL/GenBank/DDBJ databases">
        <title>Genomic Encyclopedia of Type Strains, Phase IV (KMG-IV): sequencing the most valuable type-strain genomes for metagenomic binning, comparative biology and taxonomic classification.</title>
        <authorList>
            <person name="Goeker M."/>
        </authorList>
    </citation>
    <scope>NUCLEOTIDE SEQUENCE [LARGE SCALE GENOMIC DNA]</scope>
    <source>
        <strain evidence="2 3">DSM 44704</strain>
    </source>
</reference>
<dbReference type="EMBL" id="QJKF01000004">
    <property type="protein sequence ID" value="PXX65474.1"/>
    <property type="molecule type" value="Genomic_DNA"/>
</dbReference>
<dbReference type="AlphaFoldDB" id="A0A318K1W0"/>
<protein>
    <submittedName>
        <fullName evidence="2">Helix-turn-helix protein</fullName>
    </submittedName>
</protein>
<dbReference type="SUPFAM" id="SSF47413">
    <property type="entry name" value="lambda repressor-like DNA-binding domains"/>
    <property type="match status" value="1"/>
</dbReference>
<organism evidence="2 3">
    <name type="scientific">Nocardia tenerifensis</name>
    <dbReference type="NCBI Taxonomy" id="228006"/>
    <lineage>
        <taxon>Bacteria</taxon>
        <taxon>Bacillati</taxon>
        <taxon>Actinomycetota</taxon>
        <taxon>Actinomycetes</taxon>
        <taxon>Mycobacteriales</taxon>
        <taxon>Nocardiaceae</taxon>
        <taxon>Nocardia</taxon>
    </lineage>
</organism>